<reference evidence="8 9" key="1">
    <citation type="submission" date="2017-11" db="EMBL/GenBank/DDBJ databases">
        <title>Genomic Encyclopedia of Archaeal and Bacterial Type Strains, Phase II (KMG-II): From Individual Species to Whole Genera.</title>
        <authorList>
            <person name="Goeker M."/>
        </authorList>
    </citation>
    <scope>NUCLEOTIDE SEQUENCE [LARGE SCALE GENOMIC DNA]</scope>
    <source>
        <strain evidence="8 9">DSM 27268</strain>
    </source>
</reference>
<dbReference type="GO" id="GO:0005829">
    <property type="term" value="C:cytosol"/>
    <property type="evidence" value="ECO:0007669"/>
    <property type="project" value="TreeGrafter"/>
</dbReference>
<evidence type="ECO:0000256" key="4">
    <source>
        <dbReference type="ARBA" id="ARBA00023157"/>
    </source>
</evidence>
<dbReference type="Pfam" id="PF00085">
    <property type="entry name" value="Thioredoxin"/>
    <property type="match status" value="1"/>
</dbReference>
<gene>
    <name evidence="8" type="ORF">BXY57_2371</name>
</gene>
<dbReference type="GO" id="GO:0015035">
    <property type="term" value="F:protein-disulfide reductase activity"/>
    <property type="evidence" value="ECO:0007669"/>
    <property type="project" value="UniProtKB-UniRule"/>
</dbReference>
<accession>A0A2M9CXW9</accession>
<dbReference type="InterPro" id="IPR036249">
    <property type="entry name" value="Thioredoxin-like_sf"/>
</dbReference>
<evidence type="ECO:0000256" key="5">
    <source>
        <dbReference type="ARBA" id="ARBA00023284"/>
    </source>
</evidence>
<evidence type="ECO:0000313" key="9">
    <source>
        <dbReference type="Proteomes" id="UP000230000"/>
    </source>
</evidence>
<dbReference type="InterPro" id="IPR005746">
    <property type="entry name" value="Thioredoxin"/>
</dbReference>
<dbReference type="PANTHER" id="PTHR45663:SF11">
    <property type="entry name" value="GEO12009P1"/>
    <property type="match status" value="1"/>
</dbReference>
<organism evidence="8 9">
    <name type="scientific">Thermoflavifilum aggregans</name>
    <dbReference type="NCBI Taxonomy" id="454188"/>
    <lineage>
        <taxon>Bacteria</taxon>
        <taxon>Pseudomonadati</taxon>
        <taxon>Bacteroidota</taxon>
        <taxon>Chitinophagia</taxon>
        <taxon>Chitinophagales</taxon>
        <taxon>Chitinophagaceae</taxon>
        <taxon>Thermoflavifilum</taxon>
    </lineage>
</organism>
<sequence>MENHAPTFSEIIRSEKPVLVDFFATWCMPCKMMEPILEEVKHKIGDQVLFYQVDVDRNPLVASVYQISGVPTLMVFHKGQPLWRHSGVVPPDQLLQVLQKIVQETTTSAKVEEVSSPAEEKHS</sequence>
<evidence type="ECO:0000259" key="7">
    <source>
        <dbReference type="PROSITE" id="PS51352"/>
    </source>
</evidence>
<dbReference type="GO" id="GO:0045454">
    <property type="term" value="P:cell redox homeostasis"/>
    <property type="evidence" value="ECO:0007669"/>
    <property type="project" value="TreeGrafter"/>
</dbReference>
<name>A0A2M9CXW9_9BACT</name>
<evidence type="ECO:0000313" key="8">
    <source>
        <dbReference type="EMBL" id="PJJ76739.1"/>
    </source>
</evidence>
<dbReference type="OrthoDB" id="9790390at2"/>
<feature type="domain" description="Thioredoxin" evidence="7">
    <location>
        <begin position="1"/>
        <end position="103"/>
    </location>
</feature>
<dbReference type="FunFam" id="3.40.30.10:FF:000001">
    <property type="entry name" value="Thioredoxin"/>
    <property type="match status" value="1"/>
</dbReference>
<evidence type="ECO:0000256" key="3">
    <source>
        <dbReference type="ARBA" id="ARBA00022982"/>
    </source>
</evidence>
<dbReference type="SUPFAM" id="SSF52833">
    <property type="entry name" value="Thioredoxin-like"/>
    <property type="match status" value="1"/>
</dbReference>
<dbReference type="Gene3D" id="3.40.30.10">
    <property type="entry name" value="Glutaredoxin"/>
    <property type="match status" value="1"/>
</dbReference>
<proteinExistence type="inferred from homology"/>
<keyword evidence="9" id="KW-1185">Reference proteome</keyword>
<keyword evidence="3" id="KW-0249">Electron transport</keyword>
<evidence type="ECO:0000256" key="6">
    <source>
        <dbReference type="NCBIfam" id="TIGR01068"/>
    </source>
</evidence>
<keyword evidence="4" id="KW-1015">Disulfide bond</keyword>
<dbReference type="PANTHER" id="PTHR45663">
    <property type="entry name" value="GEO12009P1"/>
    <property type="match status" value="1"/>
</dbReference>
<dbReference type="CDD" id="cd02947">
    <property type="entry name" value="TRX_family"/>
    <property type="match status" value="1"/>
</dbReference>
<dbReference type="EMBL" id="PGFG01000001">
    <property type="protein sequence ID" value="PJJ76739.1"/>
    <property type="molecule type" value="Genomic_DNA"/>
</dbReference>
<dbReference type="Proteomes" id="UP000230000">
    <property type="component" value="Unassembled WGS sequence"/>
</dbReference>
<comment type="caution">
    <text evidence="8">The sequence shown here is derived from an EMBL/GenBank/DDBJ whole genome shotgun (WGS) entry which is preliminary data.</text>
</comment>
<keyword evidence="2" id="KW-0813">Transport</keyword>
<dbReference type="AlphaFoldDB" id="A0A2M9CXW9"/>
<evidence type="ECO:0000256" key="1">
    <source>
        <dbReference type="ARBA" id="ARBA00008987"/>
    </source>
</evidence>
<keyword evidence="5" id="KW-0676">Redox-active center</keyword>
<dbReference type="NCBIfam" id="TIGR01068">
    <property type="entry name" value="thioredoxin"/>
    <property type="match status" value="1"/>
</dbReference>
<dbReference type="InterPro" id="IPR013766">
    <property type="entry name" value="Thioredoxin_domain"/>
</dbReference>
<evidence type="ECO:0000256" key="2">
    <source>
        <dbReference type="ARBA" id="ARBA00022448"/>
    </source>
</evidence>
<dbReference type="RefSeq" id="WP_100315176.1">
    <property type="nucleotide sequence ID" value="NZ_PGFG01000001.1"/>
</dbReference>
<comment type="similarity">
    <text evidence="1">Belongs to the thioredoxin family.</text>
</comment>
<protein>
    <recommendedName>
        <fullName evidence="6">Thioredoxin</fullName>
    </recommendedName>
</protein>
<dbReference type="PRINTS" id="PR00421">
    <property type="entry name" value="THIOREDOXIN"/>
</dbReference>
<dbReference type="PROSITE" id="PS51352">
    <property type="entry name" value="THIOREDOXIN_2"/>
    <property type="match status" value="1"/>
</dbReference>